<feature type="region of interest" description="Disordered" evidence="1">
    <location>
        <begin position="1"/>
        <end position="23"/>
    </location>
</feature>
<comment type="caution">
    <text evidence="4">The sequence shown here is derived from an EMBL/GenBank/DDBJ whole genome shotgun (WGS) entry which is preliminary data.</text>
</comment>
<evidence type="ECO:0000313" key="4">
    <source>
        <dbReference type="EMBL" id="PLT46030.1"/>
    </source>
</evidence>
<keyword evidence="5" id="KW-1185">Reference proteome</keyword>
<dbReference type="Proteomes" id="UP000234789">
    <property type="component" value="Unassembled WGS sequence"/>
</dbReference>
<protein>
    <submittedName>
        <fullName evidence="4">Putative regulatory protein</fullName>
    </submittedName>
</protein>
<dbReference type="InterPro" id="IPR025736">
    <property type="entry name" value="PucR_C-HTH_dom"/>
</dbReference>
<evidence type="ECO:0000259" key="2">
    <source>
        <dbReference type="Pfam" id="PF07905"/>
    </source>
</evidence>
<feature type="region of interest" description="Disordered" evidence="1">
    <location>
        <begin position="298"/>
        <end position="318"/>
    </location>
</feature>
<proteinExistence type="predicted"/>
<dbReference type="EMBL" id="NFEZ01000004">
    <property type="protein sequence ID" value="PLT46030.1"/>
    <property type="molecule type" value="Genomic_DNA"/>
</dbReference>
<sequence length="453" mass="48265">MRDGEATRLSIEEQAGAEPERGVTVRETLSTRPFDGARLEAGRAGLGRRIRWVHVLEAAEAAELLHGGEMVLTTGLGFGSDELRQTQFLTRLLERGVSCVCLELGSRLRELPRGWRQLAEEAATPLIVFPRTVRYVDITQELHSLILQRRQALSPAARADPEAALLRRALRGPEAGSADGLAHPLEGLVWRAAAAEWDSAPAAAAAADELRRRLRAAGFVCLAEARGPRLLAVAGQSARSAAGERLERTLRAALSAVPGGCAGASSRFAGAVGAEEARREAEEALRLCLLRQPQPAAARSAGGGGPATGGAAGGRATAGEAAGGAAGPYACEDAGELLCYEQLGVLQLLPALDDGRRLQAYVARHLGPLLEADRLRGGELLRTLQVFLDADGSKQEAARRLYVARQSLYYRLERIEELIGPVWLDPERRLAAELALRAYRLLHPGGLAGDAAR</sequence>
<feature type="compositionally biased region" description="Gly residues" evidence="1">
    <location>
        <begin position="301"/>
        <end position="313"/>
    </location>
</feature>
<dbReference type="InterPro" id="IPR051448">
    <property type="entry name" value="CdaR-like_regulators"/>
</dbReference>
<dbReference type="Pfam" id="PF07905">
    <property type="entry name" value="PucR"/>
    <property type="match status" value="1"/>
</dbReference>
<dbReference type="RefSeq" id="WP_028597289.1">
    <property type="nucleotide sequence ID" value="NZ_JBQCKL010000002.1"/>
</dbReference>
<dbReference type="Gene3D" id="1.10.10.2840">
    <property type="entry name" value="PucR C-terminal helix-turn-helix domain"/>
    <property type="match status" value="1"/>
</dbReference>
<dbReference type="Pfam" id="PF13556">
    <property type="entry name" value="HTH_30"/>
    <property type="match status" value="1"/>
</dbReference>
<feature type="domain" description="Purine catabolism PurC-like" evidence="2">
    <location>
        <begin position="29"/>
        <end position="146"/>
    </location>
</feature>
<dbReference type="AlphaFoldDB" id="A0A2N5N6U1"/>
<dbReference type="InterPro" id="IPR042070">
    <property type="entry name" value="PucR_C-HTH_sf"/>
</dbReference>
<evidence type="ECO:0000313" key="5">
    <source>
        <dbReference type="Proteomes" id="UP000234789"/>
    </source>
</evidence>
<dbReference type="PANTHER" id="PTHR33744:SF1">
    <property type="entry name" value="DNA-BINDING TRANSCRIPTIONAL ACTIVATOR ADER"/>
    <property type="match status" value="1"/>
</dbReference>
<reference evidence="4 5" key="1">
    <citation type="submission" date="2017-05" db="EMBL/GenBank/DDBJ databases">
        <title>Functional genome analysis of Paenibacillus pasadenensis strain R16: insights on endophytic life style and antifungal activity.</title>
        <authorList>
            <person name="Passera A."/>
            <person name="Marcolungo L."/>
            <person name="Casati P."/>
            <person name="Brasca M."/>
            <person name="Quaglino F."/>
            <person name="Delledonne M."/>
        </authorList>
    </citation>
    <scope>NUCLEOTIDE SEQUENCE [LARGE SCALE GENOMIC DNA]</scope>
    <source>
        <strain evidence="4 5">R16</strain>
    </source>
</reference>
<evidence type="ECO:0000256" key="1">
    <source>
        <dbReference type="SAM" id="MobiDB-lite"/>
    </source>
</evidence>
<feature type="domain" description="PucR C-terminal helix-turn-helix" evidence="3">
    <location>
        <begin position="380"/>
        <end position="438"/>
    </location>
</feature>
<name>A0A2N5N6U1_9BACL</name>
<organism evidence="4 5">
    <name type="scientific">Paenibacillus pasadenensis</name>
    <dbReference type="NCBI Taxonomy" id="217090"/>
    <lineage>
        <taxon>Bacteria</taxon>
        <taxon>Bacillati</taxon>
        <taxon>Bacillota</taxon>
        <taxon>Bacilli</taxon>
        <taxon>Bacillales</taxon>
        <taxon>Paenibacillaceae</taxon>
        <taxon>Paenibacillus</taxon>
    </lineage>
</organism>
<dbReference type="InterPro" id="IPR012914">
    <property type="entry name" value="PucR_dom"/>
</dbReference>
<dbReference type="PANTHER" id="PTHR33744">
    <property type="entry name" value="CARBOHYDRATE DIACID REGULATOR"/>
    <property type="match status" value="1"/>
</dbReference>
<gene>
    <name evidence="4" type="ORF">B8V81_4461</name>
</gene>
<evidence type="ECO:0000259" key="3">
    <source>
        <dbReference type="Pfam" id="PF13556"/>
    </source>
</evidence>
<accession>A0A2N5N6U1</accession>